<gene>
    <name evidence="2" type="ORF">SDC9_204952</name>
</gene>
<reference evidence="2" key="1">
    <citation type="submission" date="2019-08" db="EMBL/GenBank/DDBJ databases">
        <authorList>
            <person name="Kucharzyk K."/>
            <person name="Murdoch R.W."/>
            <person name="Higgins S."/>
            <person name="Loffler F."/>
        </authorList>
    </citation>
    <scope>NUCLEOTIDE SEQUENCE</scope>
</reference>
<proteinExistence type="predicted"/>
<comment type="caution">
    <text evidence="2">The sequence shown here is derived from an EMBL/GenBank/DDBJ whole genome shotgun (WGS) entry which is preliminary data.</text>
</comment>
<feature type="domain" description="Zn-dependent metallo-hydrolase RNA specificity" evidence="1">
    <location>
        <begin position="3"/>
        <end position="40"/>
    </location>
</feature>
<name>A0A645J0P2_9ZZZZ</name>
<dbReference type="AlphaFoldDB" id="A0A645J0P2"/>
<accession>A0A645J0P2</accession>
<organism evidence="2">
    <name type="scientific">bioreactor metagenome</name>
    <dbReference type="NCBI Taxonomy" id="1076179"/>
    <lineage>
        <taxon>unclassified sequences</taxon>
        <taxon>metagenomes</taxon>
        <taxon>ecological metagenomes</taxon>
    </lineage>
</organism>
<dbReference type="Pfam" id="PF07521">
    <property type="entry name" value="RMMBL"/>
    <property type="match status" value="1"/>
</dbReference>
<sequence>MINWLDNFMGKPKEIFLVHGDIQAQNKFKELLDSKGYKSKIVDTGETYYINEKVSLKDSNIKYKIMKLLNSINNIESMNKDILMKQIEEVINNEDEKVAK</sequence>
<dbReference type="InterPro" id="IPR011108">
    <property type="entry name" value="RMMBL"/>
</dbReference>
<evidence type="ECO:0000313" key="2">
    <source>
        <dbReference type="EMBL" id="MPN57258.1"/>
    </source>
</evidence>
<protein>
    <recommendedName>
        <fullName evidence="1">Zn-dependent metallo-hydrolase RNA specificity domain-containing protein</fullName>
    </recommendedName>
</protein>
<dbReference type="EMBL" id="VSSQ01128587">
    <property type="protein sequence ID" value="MPN57258.1"/>
    <property type="molecule type" value="Genomic_DNA"/>
</dbReference>
<evidence type="ECO:0000259" key="1">
    <source>
        <dbReference type="Pfam" id="PF07521"/>
    </source>
</evidence>